<dbReference type="EMBL" id="MFGB01000010">
    <property type="protein sequence ID" value="OGF27096.1"/>
    <property type="molecule type" value="Genomic_DNA"/>
</dbReference>
<keyword evidence="1" id="KW-0812">Transmembrane</keyword>
<protein>
    <submittedName>
        <fullName evidence="2">Uncharacterized protein</fullName>
    </submittedName>
</protein>
<keyword evidence="1" id="KW-1133">Transmembrane helix</keyword>
<accession>A0A1F5SKP3</accession>
<dbReference type="Proteomes" id="UP000178367">
    <property type="component" value="Unassembled WGS sequence"/>
</dbReference>
<evidence type="ECO:0000313" key="2">
    <source>
        <dbReference type="EMBL" id="OGF27096.1"/>
    </source>
</evidence>
<feature type="transmembrane region" description="Helical" evidence="1">
    <location>
        <begin position="6"/>
        <end position="21"/>
    </location>
</feature>
<organism evidence="2 3">
    <name type="scientific">Candidatus Falkowbacteria bacterium RIFOXYA2_FULL_47_19</name>
    <dbReference type="NCBI Taxonomy" id="1797994"/>
    <lineage>
        <taxon>Bacteria</taxon>
        <taxon>Candidatus Falkowiibacteriota</taxon>
    </lineage>
</organism>
<name>A0A1F5SKP3_9BACT</name>
<evidence type="ECO:0000256" key="1">
    <source>
        <dbReference type="SAM" id="Phobius"/>
    </source>
</evidence>
<dbReference type="AlphaFoldDB" id="A0A1F5SKP3"/>
<sequence>MNLAYHYLYLKFLFSFLIVIYKEKKAKIWVEEICTPYYQLLMQISVTRYELLNDVLFKNIFLNKRALLKFFWSRN</sequence>
<proteinExistence type="predicted"/>
<comment type="caution">
    <text evidence="2">The sequence shown here is derived from an EMBL/GenBank/DDBJ whole genome shotgun (WGS) entry which is preliminary data.</text>
</comment>
<gene>
    <name evidence="2" type="ORF">A2227_04385</name>
</gene>
<keyword evidence="1" id="KW-0472">Membrane</keyword>
<dbReference type="STRING" id="1797994.A2227_04385"/>
<evidence type="ECO:0000313" key="3">
    <source>
        <dbReference type="Proteomes" id="UP000178367"/>
    </source>
</evidence>
<reference evidence="2 3" key="1">
    <citation type="journal article" date="2016" name="Nat. Commun.">
        <title>Thousands of microbial genomes shed light on interconnected biogeochemical processes in an aquifer system.</title>
        <authorList>
            <person name="Anantharaman K."/>
            <person name="Brown C.T."/>
            <person name="Hug L.A."/>
            <person name="Sharon I."/>
            <person name="Castelle C.J."/>
            <person name="Probst A.J."/>
            <person name="Thomas B.C."/>
            <person name="Singh A."/>
            <person name="Wilkins M.J."/>
            <person name="Karaoz U."/>
            <person name="Brodie E.L."/>
            <person name="Williams K.H."/>
            <person name="Hubbard S.S."/>
            <person name="Banfield J.F."/>
        </authorList>
    </citation>
    <scope>NUCLEOTIDE SEQUENCE [LARGE SCALE GENOMIC DNA]</scope>
</reference>